<protein>
    <recommendedName>
        <fullName evidence="3">Recombinase XerD</fullName>
    </recommendedName>
</protein>
<dbReference type="AlphaFoldDB" id="A0A5N8WR70"/>
<dbReference type="EMBL" id="VMNX01000034">
    <property type="protein sequence ID" value="MPY49326.1"/>
    <property type="molecule type" value="Genomic_DNA"/>
</dbReference>
<dbReference type="InterPro" id="IPR011010">
    <property type="entry name" value="DNA_brk_join_enz"/>
</dbReference>
<reference evidence="1 2" key="1">
    <citation type="submission" date="2019-09" db="EMBL/GenBank/DDBJ databases">
        <authorList>
            <person name="Duangmal K."/>
            <person name="Teo W.F.A."/>
            <person name="Lipun K."/>
        </authorList>
    </citation>
    <scope>NUCLEOTIDE SEQUENCE [LARGE SCALE GENOMIC DNA]</scope>
    <source>
        <strain evidence="1 2">K1PN6</strain>
    </source>
</reference>
<organism evidence="1 2">
    <name type="scientific">Streptomyces acidicola</name>
    <dbReference type="NCBI Taxonomy" id="2596892"/>
    <lineage>
        <taxon>Bacteria</taxon>
        <taxon>Bacillati</taxon>
        <taxon>Actinomycetota</taxon>
        <taxon>Actinomycetes</taxon>
        <taxon>Kitasatosporales</taxon>
        <taxon>Streptomycetaceae</taxon>
        <taxon>Streptomyces</taxon>
    </lineage>
</organism>
<dbReference type="GO" id="GO:0003677">
    <property type="term" value="F:DNA binding"/>
    <property type="evidence" value="ECO:0007669"/>
    <property type="project" value="InterPro"/>
</dbReference>
<sequence>MSRTRVRPEDLFCARCHRNVRLGAAHWPEGYLCSACYDHALETYGQCVGCGVDRLTPGIAPDGGRWCTNCAGGLGEFHCERCGREARRYLRGACGNCVLAERLEELLDNGAGLVRPELVPFFDEVRSVPRPKATLTWVGKPHVQQILRALARSEVPLTHEGLSTLSPWRSVAHVRDLLMHTSILPHRDRHLLLFERRLPEWLDTIEDIEHRQLLNRFATWHLLRKLRATAAKRPLGPGAVKSARTQLIQAAAFLTWLAERDRAVGECTQADLDAWFAQDATALRVVKAFLRWSMDHQVMPRLRVPTIRTENPAPISQHHRIALIRKVMTSNDLPLMERIAAALILLYAQPVRRLGRLTVHDVQHDGDLVALLLGDPPTPVPEPLAGLLVDYIRDGRPNRPGGSLPTSDWLFPGRRAGQPMDPATLGKRLAAVGIPTLHGRTATLRQLVLQAPPSVVAGMLGYHAVHTEAVAAQAGGTWKKYAPGDHTR</sequence>
<comment type="caution">
    <text evidence="1">The sequence shown here is derived from an EMBL/GenBank/DDBJ whole genome shotgun (WGS) entry which is preliminary data.</text>
</comment>
<keyword evidence="2" id="KW-1185">Reference proteome</keyword>
<dbReference type="SUPFAM" id="SSF56349">
    <property type="entry name" value="DNA breaking-rejoining enzymes"/>
    <property type="match status" value="1"/>
</dbReference>
<proteinExistence type="predicted"/>
<dbReference type="RefSeq" id="WP_152862011.1">
    <property type="nucleotide sequence ID" value="NZ_VMNX01000034.1"/>
</dbReference>
<dbReference type="Proteomes" id="UP000373149">
    <property type="component" value="Unassembled WGS sequence"/>
</dbReference>
<evidence type="ECO:0000313" key="2">
    <source>
        <dbReference type="Proteomes" id="UP000373149"/>
    </source>
</evidence>
<gene>
    <name evidence="1" type="ORF">FPZ41_12360</name>
</gene>
<evidence type="ECO:0008006" key="3">
    <source>
        <dbReference type="Google" id="ProtNLM"/>
    </source>
</evidence>
<evidence type="ECO:0000313" key="1">
    <source>
        <dbReference type="EMBL" id="MPY49326.1"/>
    </source>
</evidence>
<name>A0A5N8WR70_9ACTN</name>
<accession>A0A5N8WR70</accession>